<dbReference type="GO" id="GO:0008757">
    <property type="term" value="F:S-adenosylmethionine-dependent methyltransferase activity"/>
    <property type="evidence" value="ECO:0007669"/>
    <property type="project" value="InterPro"/>
</dbReference>
<dbReference type="FunFam" id="3.40.50.150:FF:000110">
    <property type="entry name" value="methyltransferase-like protein 13 isoform X1"/>
    <property type="match status" value="1"/>
</dbReference>
<evidence type="ECO:0000256" key="6">
    <source>
        <dbReference type="ARBA" id="ARBA00048985"/>
    </source>
</evidence>
<comment type="catalytic activity">
    <reaction evidence="6">
        <text>L-lysyl-[protein] + S-adenosyl-L-methionine = N(6)-methyl-L-lysyl-[protein] + S-adenosyl-L-homocysteine + H(+)</text>
        <dbReference type="Rhea" id="RHEA:51736"/>
        <dbReference type="Rhea" id="RHEA-COMP:9752"/>
        <dbReference type="Rhea" id="RHEA-COMP:13053"/>
        <dbReference type="ChEBI" id="CHEBI:15378"/>
        <dbReference type="ChEBI" id="CHEBI:29969"/>
        <dbReference type="ChEBI" id="CHEBI:57856"/>
        <dbReference type="ChEBI" id="CHEBI:59789"/>
        <dbReference type="ChEBI" id="CHEBI:61929"/>
    </reaction>
</comment>
<organism evidence="11 12">
    <name type="scientific">Anopheles epiroticus</name>
    <dbReference type="NCBI Taxonomy" id="199890"/>
    <lineage>
        <taxon>Eukaryota</taxon>
        <taxon>Metazoa</taxon>
        <taxon>Ecdysozoa</taxon>
        <taxon>Arthropoda</taxon>
        <taxon>Hexapoda</taxon>
        <taxon>Insecta</taxon>
        <taxon>Pterygota</taxon>
        <taxon>Neoptera</taxon>
        <taxon>Endopterygota</taxon>
        <taxon>Diptera</taxon>
        <taxon>Nematocera</taxon>
        <taxon>Culicoidea</taxon>
        <taxon>Culicidae</taxon>
        <taxon>Anophelinae</taxon>
        <taxon>Anopheles</taxon>
    </lineage>
</organism>
<dbReference type="EnsemblMetazoa" id="AEPI002411-RA">
    <property type="protein sequence ID" value="AEPI002411-PA"/>
    <property type="gene ID" value="AEPI002411"/>
</dbReference>
<evidence type="ECO:0000256" key="1">
    <source>
        <dbReference type="ARBA" id="ARBA00008361"/>
    </source>
</evidence>
<evidence type="ECO:0000256" key="5">
    <source>
        <dbReference type="ARBA" id="ARBA00048653"/>
    </source>
</evidence>
<name>A0A182P663_9DIPT</name>
<comment type="catalytic activity">
    <reaction evidence="5">
        <text>N(6)-methyl-L-lysyl-[protein] + S-adenosyl-L-methionine = N(6),N(6)-dimethyl-L-lysyl-[protein] + S-adenosyl-L-homocysteine + H(+)</text>
        <dbReference type="Rhea" id="RHEA:54196"/>
        <dbReference type="Rhea" id="RHEA-COMP:13053"/>
        <dbReference type="Rhea" id="RHEA-COMP:13827"/>
        <dbReference type="ChEBI" id="CHEBI:15378"/>
        <dbReference type="ChEBI" id="CHEBI:57856"/>
        <dbReference type="ChEBI" id="CHEBI:59789"/>
        <dbReference type="ChEBI" id="CHEBI:61929"/>
        <dbReference type="ChEBI" id="CHEBI:61976"/>
    </reaction>
</comment>
<evidence type="ECO:0000313" key="11">
    <source>
        <dbReference type="EnsemblMetazoa" id="AEPI002411-PA"/>
    </source>
</evidence>
<keyword evidence="2" id="KW-0489">Methyltransferase</keyword>
<dbReference type="InterPro" id="IPR013216">
    <property type="entry name" value="Methyltransf_11"/>
</dbReference>
<comment type="function">
    <text evidence="8">Dual methyltransferase. It catalyzes N-terminal methylation of target proteins via its C-terminus. It catalyzes dimethylation on lysine residues of target proteins via its N-terminus.</text>
</comment>
<dbReference type="PANTHER" id="PTHR12176">
    <property type="entry name" value="SAM-DEPENDENT METHYLTRANSFERASE SUPERFAMILY PROTEIN"/>
    <property type="match status" value="1"/>
</dbReference>
<evidence type="ECO:0000313" key="12">
    <source>
        <dbReference type="Proteomes" id="UP000075885"/>
    </source>
</evidence>
<keyword evidence="3" id="KW-0808">Transferase</keyword>
<dbReference type="InterPro" id="IPR051419">
    <property type="entry name" value="Lys/N-term_MeTrsfase_sf"/>
</dbReference>
<dbReference type="InterPro" id="IPR029063">
    <property type="entry name" value="SAM-dependent_MTases_sf"/>
</dbReference>
<dbReference type="Proteomes" id="UP000075885">
    <property type="component" value="Unassembled WGS sequence"/>
</dbReference>
<accession>A0A182P663</accession>
<feature type="domain" description="Methyltransferase type 11" evidence="10">
    <location>
        <begin position="53"/>
        <end position="158"/>
    </location>
</feature>
<evidence type="ECO:0000256" key="7">
    <source>
        <dbReference type="ARBA" id="ARBA00050517"/>
    </source>
</evidence>
<dbReference type="PANTHER" id="PTHR12176:SF78">
    <property type="entry name" value="EEF1A LYSINE AND N-TERMINAL METHYLTRANSFERASE"/>
    <property type="match status" value="1"/>
</dbReference>
<evidence type="ECO:0000259" key="10">
    <source>
        <dbReference type="Pfam" id="PF08241"/>
    </source>
</evidence>
<evidence type="ECO:0000256" key="8">
    <source>
        <dbReference type="ARBA" id="ARBA00054536"/>
    </source>
</evidence>
<evidence type="ECO:0000256" key="9">
    <source>
        <dbReference type="ARBA" id="ARBA00074872"/>
    </source>
</evidence>
<evidence type="ECO:0000256" key="4">
    <source>
        <dbReference type="ARBA" id="ARBA00023268"/>
    </source>
</evidence>
<dbReference type="SUPFAM" id="SSF53335">
    <property type="entry name" value="S-adenosyl-L-methionine-dependent methyltransferases"/>
    <property type="match status" value="2"/>
</dbReference>
<protein>
    <recommendedName>
        <fullName evidence="9">eEF1A lysine and N-terminal methyltransferase homolog</fullName>
    </recommendedName>
</protein>
<dbReference type="Gene3D" id="3.40.50.150">
    <property type="entry name" value="Vaccinia Virus protein VP39"/>
    <property type="match status" value="2"/>
</dbReference>
<keyword evidence="12" id="KW-1185">Reference proteome</keyword>
<dbReference type="VEuPathDB" id="VectorBase:AEPI002411"/>
<evidence type="ECO:0000256" key="2">
    <source>
        <dbReference type="ARBA" id="ARBA00022603"/>
    </source>
</evidence>
<sequence>MNLLPKSTADFGSTEYWNNFFRKRGKQAFEWYGEYPELCTQLHQYIKPKDEILVVGCGNSKLSMDLYDVGFKKITNIDISPVVIKQMQEANRFNRPEMTWNQMDATAMTFPNESFSVVLDKGTLDALFTDESTSVVTMVQQYFAEIGRVLRPAGRYVCISLLQEHILRKVVHHFPAAHFMLRIVRCPEAGKGSGKDESSNGDGSSLVVFAIVATKLKNMPLRVLELGLAGNHIERVQHPDELIAAVAATQKAAMVCNGLARGNIAGMAEVSLDLFSPAEKERPRYTIHVLDQAPKRGNGKYAVFIVPQGRETEWLFATPAGRRKLQESAKFDRLAVVTLHRGHEYTDLEAVKAELAESVKSLAPQGLQSGTSIPYLSIGAEVGRRETIHTGRSELSGEYVVEEITGENGRLFRRLVFLANQSVVQSEAALKMARVRGARSAQKVIDPGYLACQHHLFMTVGVQLAANMSGKGTNNNCPVAVVGLGGGGLCTFIRECLKKTTITAVEIDPEIEQIAVKYFGLTLDARLRVVIADGIQFLADEVTRGANYSALLFDVDSKDPTVGMSCPPAAFLERGVLTNVRKLTGDTGLFVLNLVCRNESLRDTTMEALKQSFRYVLSYQLEEDVNEIFYCTDNERLKEVTNWQELLRTAADDVNKLARKEKLTHEQELVDLSDFIAALKI</sequence>
<dbReference type="CDD" id="cd02440">
    <property type="entry name" value="AdoMet_MTases"/>
    <property type="match status" value="1"/>
</dbReference>
<evidence type="ECO:0000256" key="3">
    <source>
        <dbReference type="ARBA" id="ARBA00022679"/>
    </source>
</evidence>
<reference evidence="12" key="1">
    <citation type="submission" date="2013-03" db="EMBL/GenBank/DDBJ databases">
        <title>The Genome Sequence of Anopheles epiroticus epiroticus2.</title>
        <authorList>
            <consortium name="The Broad Institute Genomics Platform"/>
            <person name="Neafsey D.E."/>
            <person name="Howell P."/>
            <person name="Walker B."/>
            <person name="Young S.K."/>
            <person name="Zeng Q."/>
            <person name="Gargeya S."/>
            <person name="Fitzgerald M."/>
            <person name="Haas B."/>
            <person name="Abouelleil A."/>
            <person name="Allen A.W."/>
            <person name="Alvarado L."/>
            <person name="Arachchi H.M."/>
            <person name="Berlin A.M."/>
            <person name="Chapman S.B."/>
            <person name="Gainer-Dewar J."/>
            <person name="Goldberg J."/>
            <person name="Griggs A."/>
            <person name="Gujja S."/>
            <person name="Hansen M."/>
            <person name="Howarth C."/>
            <person name="Imamovic A."/>
            <person name="Ireland A."/>
            <person name="Larimer J."/>
            <person name="McCowan C."/>
            <person name="Murphy C."/>
            <person name="Pearson M."/>
            <person name="Poon T.W."/>
            <person name="Priest M."/>
            <person name="Roberts A."/>
            <person name="Saif S."/>
            <person name="Shea T."/>
            <person name="Sisk P."/>
            <person name="Sykes S."/>
            <person name="Wortman J."/>
            <person name="Nusbaum C."/>
            <person name="Birren B."/>
        </authorList>
    </citation>
    <scope>NUCLEOTIDE SEQUENCE [LARGE SCALE GENOMIC DNA]</scope>
    <source>
        <strain evidence="12">Epiroticus2</strain>
    </source>
</reference>
<keyword evidence="4" id="KW-0511">Multifunctional enzyme</keyword>
<comment type="catalytic activity">
    <reaction evidence="7">
        <text>N-terminal glycyl-L-lysyl-L-glutamyl-[protein] + 3 S-adenosyl-L-methionine = N-terminal N,N,N-trimethyl-glycyl-L-lysyl-L-glutamyl-[protein] + 3 S-adenosyl-L-homocysteine + 3 H(+)</text>
        <dbReference type="Rhea" id="RHEA:58440"/>
        <dbReference type="Rhea" id="RHEA-COMP:15140"/>
        <dbReference type="Rhea" id="RHEA-COMP:15143"/>
        <dbReference type="ChEBI" id="CHEBI:15378"/>
        <dbReference type="ChEBI" id="CHEBI:57856"/>
        <dbReference type="ChEBI" id="CHEBI:59789"/>
        <dbReference type="ChEBI" id="CHEBI:142597"/>
        <dbReference type="ChEBI" id="CHEBI:142600"/>
    </reaction>
</comment>
<proteinExistence type="inferred from homology"/>
<reference evidence="11" key="2">
    <citation type="submission" date="2020-05" db="UniProtKB">
        <authorList>
            <consortium name="EnsemblMetazoa"/>
        </authorList>
    </citation>
    <scope>IDENTIFICATION</scope>
    <source>
        <strain evidence="11">Epiroticus2</strain>
    </source>
</reference>
<dbReference type="STRING" id="199890.A0A182P663"/>
<dbReference type="Pfam" id="PF08241">
    <property type="entry name" value="Methyltransf_11"/>
    <property type="match status" value="1"/>
</dbReference>
<dbReference type="AlphaFoldDB" id="A0A182P663"/>
<dbReference type="FunFam" id="3.40.50.150:FF:000462">
    <property type="entry name" value="Methyltransferase-like protein 13"/>
    <property type="match status" value="1"/>
</dbReference>
<dbReference type="GO" id="GO:0032259">
    <property type="term" value="P:methylation"/>
    <property type="evidence" value="ECO:0007669"/>
    <property type="project" value="UniProtKB-KW"/>
</dbReference>
<comment type="similarity">
    <text evidence="1">Belongs to the methyltransferase superfamily.</text>
</comment>